<dbReference type="Gene3D" id="3.20.20.70">
    <property type="entry name" value="Aldolase class I"/>
    <property type="match status" value="1"/>
</dbReference>
<evidence type="ECO:0000256" key="1">
    <source>
        <dbReference type="ARBA" id="ARBA00006100"/>
    </source>
</evidence>
<dbReference type="InterPro" id="IPR004559">
    <property type="entry name" value="HemW-like"/>
</dbReference>
<dbReference type="GO" id="GO:0051539">
    <property type="term" value="F:4 iron, 4 sulfur cluster binding"/>
    <property type="evidence" value="ECO:0007669"/>
    <property type="project" value="UniProtKB-UniRule"/>
</dbReference>
<dbReference type="SFLD" id="SFLDF00562">
    <property type="entry name" value="HemN-like__clustered_with_heat"/>
    <property type="match status" value="1"/>
</dbReference>
<keyword evidence="9" id="KW-0963">Cytoplasm</keyword>
<name>A0A4R2TYI9_9FIRM</name>
<evidence type="ECO:0000256" key="5">
    <source>
        <dbReference type="ARBA" id="ARBA00022723"/>
    </source>
</evidence>
<keyword evidence="5 9" id="KW-0479">Metal-binding</keyword>
<dbReference type="CDD" id="cd01335">
    <property type="entry name" value="Radical_SAM"/>
    <property type="match status" value="1"/>
</dbReference>
<evidence type="ECO:0000256" key="8">
    <source>
        <dbReference type="ARBA" id="ARBA00023186"/>
    </source>
</evidence>
<dbReference type="InterPro" id="IPR013785">
    <property type="entry name" value="Aldolase_TIM"/>
</dbReference>
<dbReference type="Pfam" id="PF04055">
    <property type="entry name" value="Radical_SAM"/>
    <property type="match status" value="1"/>
</dbReference>
<keyword evidence="12" id="KW-1185">Reference proteome</keyword>
<dbReference type="Proteomes" id="UP000295504">
    <property type="component" value="Unassembled WGS sequence"/>
</dbReference>
<dbReference type="PANTHER" id="PTHR13932:SF5">
    <property type="entry name" value="RADICAL S-ADENOSYL METHIONINE DOMAIN-CONTAINING PROTEIN 1, MITOCHONDRIAL"/>
    <property type="match status" value="1"/>
</dbReference>
<evidence type="ECO:0000313" key="12">
    <source>
        <dbReference type="Proteomes" id="UP000295504"/>
    </source>
</evidence>
<evidence type="ECO:0000256" key="2">
    <source>
        <dbReference type="ARBA" id="ARBA00017228"/>
    </source>
</evidence>
<organism evidence="11 12">
    <name type="scientific">Serpentinicella alkaliphila</name>
    <dbReference type="NCBI Taxonomy" id="1734049"/>
    <lineage>
        <taxon>Bacteria</taxon>
        <taxon>Bacillati</taxon>
        <taxon>Bacillota</taxon>
        <taxon>Clostridia</taxon>
        <taxon>Peptostreptococcales</taxon>
        <taxon>Natronincolaceae</taxon>
        <taxon>Serpentinicella</taxon>
    </lineage>
</organism>
<comment type="similarity">
    <text evidence="1">Belongs to the anaerobic coproporphyrinogen-III oxidase family. HemW subfamily.</text>
</comment>
<dbReference type="OrthoDB" id="9808022at2"/>
<dbReference type="GO" id="GO:0005737">
    <property type="term" value="C:cytoplasm"/>
    <property type="evidence" value="ECO:0007669"/>
    <property type="project" value="UniProtKB-SubCell"/>
</dbReference>
<dbReference type="InterPro" id="IPR034505">
    <property type="entry name" value="Coproporphyrinogen-III_oxidase"/>
</dbReference>
<sequence length="379" mass="44044">MEPVSIYIHIPFCKQKCFYCDFNSYSGKEPLMDTYVDMLIKEIELYRHKLSKYMVKTIFIGGGTPSLLNNECITKIIDALKKNCNIEMNAEISIEVNPGTVNKEKLELYYDLGINRLSIGLQSCYNETLKLIGRIHSYEDYLRNVREAREVGFTNINTDLIFALPGQTVDQWIHCLSELIKLKIPHISTYSLIIEEETPFYTWVEEKKIAQQDEDTDLKMYEEGIRFLRNSGYKHYEISNFALPDYECRHNINYWLNGEYIGFGAGAHSNVNKVRYSNINDITGYMLSLKDNRLPIMEEIKTTLNDEISETMFLGLRLLEGIDISDFKRRFGKTPQDIYGDILLELKEKKLIAYDNEVIKLTESGLVLSNIVFQQLLLD</sequence>
<dbReference type="SFLD" id="SFLDG01082">
    <property type="entry name" value="B12-binding_domain_containing"/>
    <property type="match status" value="1"/>
</dbReference>
<dbReference type="AlphaFoldDB" id="A0A4R2TYI9"/>
<evidence type="ECO:0000313" key="11">
    <source>
        <dbReference type="EMBL" id="TCQ08152.1"/>
    </source>
</evidence>
<dbReference type="InterPro" id="IPR058240">
    <property type="entry name" value="rSAM_sf"/>
</dbReference>
<dbReference type="RefSeq" id="WP_132847313.1">
    <property type="nucleotide sequence ID" value="NZ_CP058648.1"/>
</dbReference>
<dbReference type="SFLD" id="SFLDS00029">
    <property type="entry name" value="Radical_SAM"/>
    <property type="match status" value="1"/>
</dbReference>
<comment type="subcellular location">
    <subcellularLocation>
        <location evidence="9">Cytoplasm</location>
    </subcellularLocation>
</comment>
<evidence type="ECO:0000256" key="7">
    <source>
        <dbReference type="ARBA" id="ARBA00023014"/>
    </source>
</evidence>
<dbReference type="InterPro" id="IPR006638">
    <property type="entry name" value="Elp3/MiaA/NifB-like_rSAM"/>
</dbReference>
<evidence type="ECO:0000256" key="9">
    <source>
        <dbReference type="RuleBase" id="RU364116"/>
    </source>
</evidence>
<keyword evidence="6 9" id="KW-0408">Iron</keyword>
<comment type="function">
    <text evidence="9">Probably acts as a heme chaperone, transferring heme to an unknown acceptor. Binds one molecule of heme per monomer, possibly covalently. Binds 1 [4Fe-4S] cluster. The cluster is coordinated with 3 cysteines and an exchangeable S-adenosyl-L-methionine.</text>
</comment>
<protein>
    <recommendedName>
        <fullName evidence="2 9">Heme chaperone HemW</fullName>
    </recommendedName>
</protein>
<keyword evidence="4 9" id="KW-0949">S-adenosyl-L-methionine</keyword>
<evidence type="ECO:0000256" key="6">
    <source>
        <dbReference type="ARBA" id="ARBA00023004"/>
    </source>
</evidence>
<comment type="caution">
    <text evidence="11">The sequence shown here is derived from an EMBL/GenBank/DDBJ whole genome shotgun (WGS) entry which is preliminary data.</text>
</comment>
<dbReference type="SMART" id="SM00729">
    <property type="entry name" value="Elp3"/>
    <property type="match status" value="1"/>
</dbReference>
<keyword evidence="9" id="KW-0004">4Fe-4S</keyword>
<dbReference type="InterPro" id="IPR010723">
    <property type="entry name" value="HemN_C"/>
</dbReference>
<dbReference type="PROSITE" id="PS51918">
    <property type="entry name" value="RADICAL_SAM"/>
    <property type="match status" value="1"/>
</dbReference>
<reference evidence="11 12" key="1">
    <citation type="submission" date="2019-03" db="EMBL/GenBank/DDBJ databases">
        <title>Genomic Encyclopedia of Type Strains, Phase IV (KMG-IV): sequencing the most valuable type-strain genomes for metagenomic binning, comparative biology and taxonomic classification.</title>
        <authorList>
            <person name="Goeker M."/>
        </authorList>
    </citation>
    <scope>NUCLEOTIDE SEQUENCE [LARGE SCALE GENOMIC DNA]</scope>
    <source>
        <strain evidence="11 12">DSM 100013</strain>
    </source>
</reference>
<evidence type="ECO:0000256" key="3">
    <source>
        <dbReference type="ARBA" id="ARBA00022617"/>
    </source>
</evidence>
<evidence type="ECO:0000256" key="4">
    <source>
        <dbReference type="ARBA" id="ARBA00022691"/>
    </source>
</evidence>
<dbReference type="InterPro" id="IPR007197">
    <property type="entry name" value="rSAM"/>
</dbReference>
<proteinExistence type="inferred from homology"/>
<keyword evidence="7 9" id="KW-0411">Iron-sulfur</keyword>
<keyword evidence="8 9" id="KW-0143">Chaperone</keyword>
<dbReference type="Pfam" id="PF06969">
    <property type="entry name" value="HemN_C"/>
    <property type="match status" value="1"/>
</dbReference>
<dbReference type="SFLD" id="SFLDF00288">
    <property type="entry name" value="HemN-like__clustered_with_nucl"/>
    <property type="match status" value="1"/>
</dbReference>
<evidence type="ECO:0000259" key="10">
    <source>
        <dbReference type="PROSITE" id="PS51918"/>
    </source>
</evidence>
<accession>A0A4R2TYI9</accession>
<dbReference type="SFLD" id="SFLDG01065">
    <property type="entry name" value="anaerobic_coproporphyrinogen-I"/>
    <property type="match status" value="1"/>
</dbReference>
<dbReference type="SUPFAM" id="SSF102114">
    <property type="entry name" value="Radical SAM enzymes"/>
    <property type="match status" value="1"/>
</dbReference>
<dbReference type="PANTHER" id="PTHR13932">
    <property type="entry name" value="COPROPORPHYRINIGEN III OXIDASE"/>
    <property type="match status" value="1"/>
</dbReference>
<dbReference type="GO" id="GO:0006779">
    <property type="term" value="P:porphyrin-containing compound biosynthetic process"/>
    <property type="evidence" value="ECO:0007669"/>
    <property type="project" value="InterPro"/>
</dbReference>
<feature type="domain" description="Radical SAM core" evidence="10">
    <location>
        <begin position="1"/>
        <end position="234"/>
    </location>
</feature>
<keyword evidence="3 9" id="KW-0349">Heme</keyword>
<dbReference type="GO" id="GO:0004109">
    <property type="term" value="F:coproporphyrinogen oxidase activity"/>
    <property type="evidence" value="ECO:0007669"/>
    <property type="project" value="InterPro"/>
</dbReference>
<gene>
    <name evidence="11" type="ORF">EDD79_1001241</name>
</gene>
<dbReference type="EMBL" id="SLYC01000001">
    <property type="protein sequence ID" value="TCQ08152.1"/>
    <property type="molecule type" value="Genomic_DNA"/>
</dbReference>
<dbReference type="NCBIfam" id="TIGR00539">
    <property type="entry name" value="hemN_rel"/>
    <property type="match status" value="1"/>
</dbReference>
<dbReference type="GO" id="GO:0046872">
    <property type="term" value="F:metal ion binding"/>
    <property type="evidence" value="ECO:0007669"/>
    <property type="project" value="UniProtKB-UniRule"/>
</dbReference>